<dbReference type="FunFam" id="3.10.250.10:FF:000045">
    <property type="entry name" value="neurotrypsin-like isoform X1"/>
    <property type="match status" value="1"/>
</dbReference>
<dbReference type="OrthoDB" id="8934573at2759"/>
<feature type="domain" description="SRCR" evidence="6">
    <location>
        <begin position="385"/>
        <end position="494"/>
    </location>
</feature>
<evidence type="ECO:0000256" key="1">
    <source>
        <dbReference type="ARBA" id="ARBA00023157"/>
    </source>
</evidence>
<feature type="disulfide bond" evidence="2">
    <location>
        <begin position="728"/>
        <end position="738"/>
    </location>
</feature>
<keyword evidence="7" id="KW-1185">Reference proteome</keyword>
<keyword evidence="4" id="KW-0472">Membrane</keyword>
<dbReference type="KEGG" id="caua:113074142"/>
<organism evidence="7 8">
    <name type="scientific">Carassius auratus</name>
    <name type="common">Goldfish</name>
    <dbReference type="NCBI Taxonomy" id="7957"/>
    <lineage>
        <taxon>Eukaryota</taxon>
        <taxon>Metazoa</taxon>
        <taxon>Chordata</taxon>
        <taxon>Craniata</taxon>
        <taxon>Vertebrata</taxon>
        <taxon>Euteleostomi</taxon>
        <taxon>Actinopterygii</taxon>
        <taxon>Neopterygii</taxon>
        <taxon>Teleostei</taxon>
        <taxon>Ostariophysi</taxon>
        <taxon>Cypriniformes</taxon>
        <taxon>Cyprinidae</taxon>
        <taxon>Cyprininae</taxon>
        <taxon>Carassius</taxon>
    </lineage>
</organism>
<dbReference type="SUPFAM" id="SSF56487">
    <property type="entry name" value="SRCR-like"/>
    <property type="match status" value="8"/>
</dbReference>
<feature type="domain" description="SRCR" evidence="6">
    <location>
        <begin position="125"/>
        <end position="235"/>
    </location>
</feature>
<dbReference type="Pfam" id="PF00530">
    <property type="entry name" value="SRCR"/>
    <property type="match status" value="6"/>
</dbReference>
<dbReference type="Gene3D" id="3.10.250.10">
    <property type="entry name" value="SRCR-like domain"/>
    <property type="match status" value="8"/>
</dbReference>
<keyword evidence="5" id="KW-0732">Signal</keyword>
<evidence type="ECO:0000313" key="8">
    <source>
        <dbReference type="RefSeq" id="XP_026102667.1"/>
    </source>
</evidence>
<sequence length="1261" mass="141437">MWFLLLYLQISAIQGLNVTLRGSDSPCIGRLEVYNNKQWGLVCHHGWIKENGEVVCRTLGCGNHNRSDKEMTLYRGPPLPQQYLMDHVQCTSNETSLWKCPIVETHETACTNDFVAVECSGKVELRLNLNEQHDKCAGVVEFSTNDGIIGVCNDKWDESIAQRICEEIGCGDLFYIPKPGIFKVQQRKRNVKLNCLGNEIYPWQCMEWSDCKERASVICTKHKRLRLRDGSHFCSGLVEEYSVEKKAWVLHQTNERPEVICPQLNCGSTGHFTKNNGTNRLTCSDTVKLRNFTKKCFGDVSIDLNGTNYGVCFNDPALSLKMGTVVCRELGCGKVLHMQENSVLNDLTINVECLGNEMSLWHCLVNRETKQCKGTKVICSESLDVRLSDGLGRCSGRVEVQWEGSWWSIGSGRTTGSVWPTVNSDVVCQHLNCGTANKTTTELFIQGKQQQLETWKTCESSSAKLHDCFVGTFPEPPPFRQSIRKQKNIDIICTKEELMSFEGDVPCKGRVRIESFGGGTRWLVMGENNTNASNICDTMQCGPPNLPQNNTHANVTCSGSVNVSLSEKCWGTVEVCRNGTCGAICSWKTKEDSNMICGNLGCGEPIQYTFQHQINNQSVRYHSVYCSESVQNMSMCKFLPKKDSTCSIPAQVICKDSVKARLEDPRDKCAGNVSLFYAGQWIPVCQESNQEKLQTAICRQLNCGDRQQGNLNLNMLESQIKGLSGITCQDSPDSVSKCDFSKVSFKEKCPVMYLKCTDWERLLLYKKEGECSGPVYGFKKEETHLVREQGWGTKEKQKLCEYLQCGNHRTHFPHKEYEKYGDWWNKTYNCSGKENLLECESRDEPVQGQHLLNIQCDRIPPAITLSKNCTGNVLINKEHVSAFQWNDKMSENLCDYLRCGNAIKHWSVKTEIQKCWHFSCTGLEASLWQCGSKEGNCDNIISVACKNGIEFGSTEKCGGKLGIKYENEWEYVCGNLSDADAKKVCEVLQCNNNQELLNEQVKAKEPKVKISCPKSYHNIVQCVNLLTTPKCSSGYAEIKCEGYIPKTENSLWKLILGLLGGMLALLILFLMIKNRKRLLLALSHYRNKNGKDINADMNEMDKVDTENEDLSEQNALFLDKDEYEDVDSLMDKSGEEDEDGRKRDSSGTEYDDIEGQANGISPSQTHHDDDLNLPLLPKRPENILDQDTYEVEKEKEEDYDDVIPIEAAANENTGTTGTQAHVDVDVDEGAGAGAGADSEAGPGAEAVLVTTEVEVHAQREQ</sequence>
<dbReference type="PANTHER" id="PTHR48071:SF27">
    <property type="entry name" value="SCAVENGER RECEPTOR CYSTEINE-RICH TYPE 1 PROTEIN M130-LIKE"/>
    <property type="match status" value="1"/>
</dbReference>
<evidence type="ECO:0000256" key="4">
    <source>
        <dbReference type="SAM" id="Phobius"/>
    </source>
</evidence>
<dbReference type="PRINTS" id="PR00258">
    <property type="entry name" value="SPERACTRCPTR"/>
</dbReference>
<evidence type="ECO:0000313" key="7">
    <source>
        <dbReference type="Proteomes" id="UP000515129"/>
    </source>
</evidence>
<dbReference type="GeneID" id="113074142"/>
<evidence type="ECO:0000259" key="6">
    <source>
        <dbReference type="PROSITE" id="PS50287"/>
    </source>
</evidence>
<dbReference type="RefSeq" id="XP_026102667.1">
    <property type="nucleotide sequence ID" value="XM_026246882.1"/>
</dbReference>
<dbReference type="AlphaFoldDB" id="A0A6P6N156"/>
<dbReference type="PANTHER" id="PTHR48071">
    <property type="entry name" value="SRCR DOMAIN-CONTAINING PROTEIN"/>
    <property type="match status" value="1"/>
</dbReference>
<dbReference type="GO" id="GO:0005615">
    <property type="term" value="C:extracellular space"/>
    <property type="evidence" value="ECO:0007669"/>
    <property type="project" value="TreeGrafter"/>
</dbReference>
<feature type="chain" id="PRO_5028087965" evidence="5">
    <location>
        <begin position="16"/>
        <end position="1261"/>
    </location>
</feature>
<feature type="domain" description="SRCR" evidence="6">
    <location>
        <begin position="760"/>
        <end position="870"/>
    </location>
</feature>
<dbReference type="PROSITE" id="PS50287">
    <property type="entry name" value="SRCR_2"/>
    <property type="match status" value="9"/>
</dbReference>
<dbReference type="InterPro" id="IPR001190">
    <property type="entry name" value="SRCR"/>
</dbReference>
<reference evidence="8" key="1">
    <citation type="submission" date="2025-08" db="UniProtKB">
        <authorList>
            <consortium name="RefSeq"/>
        </authorList>
    </citation>
    <scope>IDENTIFICATION</scope>
    <source>
        <strain evidence="8">Wakin</strain>
        <tissue evidence="8">Muscle</tissue>
    </source>
</reference>
<evidence type="ECO:0000256" key="3">
    <source>
        <dbReference type="SAM" id="MobiDB-lite"/>
    </source>
</evidence>
<dbReference type="GO" id="GO:0005886">
    <property type="term" value="C:plasma membrane"/>
    <property type="evidence" value="ECO:0007669"/>
    <property type="project" value="TreeGrafter"/>
</dbReference>
<feature type="region of interest" description="Disordered" evidence="3">
    <location>
        <begin position="1130"/>
        <end position="1185"/>
    </location>
</feature>
<feature type="disulfide bond" evidence="2">
    <location>
        <begin position="685"/>
        <end position="749"/>
    </location>
</feature>
<evidence type="ECO:0000256" key="2">
    <source>
        <dbReference type="PROSITE-ProRule" id="PRU00196"/>
    </source>
</evidence>
<evidence type="ECO:0000256" key="5">
    <source>
        <dbReference type="SAM" id="SignalP"/>
    </source>
</evidence>
<feature type="disulfide bond" evidence="2">
    <location>
        <begin position="920"/>
        <end position="930"/>
    </location>
</feature>
<dbReference type="GO" id="GO:0004252">
    <property type="term" value="F:serine-type endopeptidase activity"/>
    <property type="evidence" value="ECO:0007669"/>
    <property type="project" value="TreeGrafter"/>
</dbReference>
<keyword evidence="1 2" id="KW-1015">Disulfide bond</keyword>
<proteinExistence type="predicted"/>
<feature type="domain" description="SRCR" evidence="6">
    <location>
        <begin position="544"/>
        <end position="655"/>
    </location>
</feature>
<feature type="disulfide bond" evidence="2">
    <location>
        <begin position="1012"/>
        <end position="1022"/>
    </location>
</feature>
<feature type="disulfide bond" evidence="2">
    <location>
        <begin position="90"/>
        <end position="100"/>
    </location>
</feature>
<dbReference type="InterPro" id="IPR036772">
    <property type="entry name" value="SRCR-like_dom_sf"/>
</dbReference>
<keyword evidence="8" id="KW-0675">Receptor</keyword>
<feature type="domain" description="SRCR" evidence="6">
    <location>
        <begin position="884"/>
        <end position="946"/>
    </location>
</feature>
<accession>A0A6P6N156</accession>
<keyword evidence="4" id="KW-0812">Transmembrane</keyword>
<name>A0A6P6N156_CARAU</name>
<dbReference type="GO" id="GO:0031638">
    <property type="term" value="P:zymogen activation"/>
    <property type="evidence" value="ECO:0007669"/>
    <property type="project" value="TreeGrafter"/>
</dbReference>
<feature type="domain" description="SRCR" evidence="6">
    <location>
        <begin position="660"/>
        <end position="757"/>
    </location>
</feature>
<comment type="caution">
    <text evidence="2">Lacks conserved residue(s) required for the propagation of feature annotation.</text>
</comment>
<gene>
    <name evidence="8" type="primary">LOC113074142</name>
</gene>
<feature type="disulfide bond" evidence="2">
    <location>
        <begin position="458"/>
        <end position="468"/>
    </location>
</feature>
<protein>
    <submittedName>
        <fullName evidence="8">Scavenger receptor cysteine-rich type 1 protein M160</fullName>
    </submittedName>
</protein>
<feature type="disulfide bond" evidence="2">
    <location>
        <begin position="626"/>
        <end position="636"/>
    </location>
</feature>
<dbReference type="Proteomes" id="UP000515129">
    <property type="component" value="Unplaced"/>
</dbReference>
<dbReference type="SMART" id="SM00202">
    <property type="entry name" value="SR"/>
    <property type="match status" value="5"/>
</dbReference>
<feature type="disulfide bond" evidence="2">
    <location>
        <begin position="195"/>
        <end position="205"/>
    </location>
</feature>
<feature type="signal peptide" evidence="5">
    <location>
        <begin position="1"/>
        <end position="15"/>
    </location>
</feature>
<feature type="compositionally biased region" description="Basic and acidic residues" evidence="3">
    <location>
        <begin position="1130"/>
        <end position="1146"/>
    </location>
</feature>
<keyword evidence="4" id="KW-1133">Transmembrane helix</keyword>
<feature type="disulfide bond" evidence="2">
    <location>
        <begin position="353"/>
        <end position="363"/>
    </location>
</feature>
<feature type="transmembrane region" description="Helical" evidence="4">
    <location>
        <begin position="1051"/>
        <end position="1072"/>
    </location>
</feature>
<feature type="domain" description="SRCR" evidence="6">
    <location>
        <begin position="18"/>
        <end position="120"/>
    </location>
</feature>
<feature type="domain" description="SRCR" evidence="6">
    <location>
        <begin position="287"/>
        <end position="380"/>
    </location>
</feature>
<feature type="domain" description="SRCR" evidence="6">
    <location>
        <begin position="943"/>
        <end position="1041"/>
    </location>
</feature>